<dbReference type="Pfam" id="PF12222">
    <property type="entry name" value="PNGaseA"/>
    <property type="match status" value="1"/>
</dbReference>
<evidence type="ECO:0000313" key="3">
    <source>
        <dbReference type="EMBL" id="MCE3216172.1"/>
    </source>
</evidence>
<comment type="caution">
    <text evidence="3">The sequence shown here is derived from an EMBL/GenBank/DDBJ whole genome shotgun (WGS) entry which is preliminary data.</text>
</comment>
<feature type="transmembrane region" description="Helical" evidence="1">
    <location>
        <begin position="34"/>
        <end position="52"/>
    </location>
</feature>
<name>A0ABS8WXZ7_DATST</name>
<sequence length="615" mass="68934">SKPQFSSCSCSPAFPNSTDYSFPIKMRTTINTPFLLFFFIFVTPFSSCLSQYHPHFIKHALSHNSNPHPYIEITRPLPFTNLTPSCSRPSFTHNFGNTYGLPPVSVPYSPPLNCSWTHVVLQFNASCKGEQYDRIAAVWLDGAELLRTSTAEPTDDGIFWTVTKDVTKYTSILVKENAVLSVMLENLVNDIFTGVYHVNVTFLYYDAKNVTGLELNNYIDNRISMGVSKLGSSQGSDDRPANLILPISANGDNGLWFRIENESELYGQKVVIPRNTYRAVMEIYVSFHGNDEFWYSNPPDSYIQTNNLTTKRGHGAYREVLLKIDENLVGSLVPFPVVFTGGINPLFWEPVVSIGAFDLPSYDIDLTPFLGLLLDDKSHFLGLGVADSIPFWLVDGNLHVWVDNYALPCEVQAKVLDYGTPKFNIERSSSFRGLDGSCEIEMRRKSMVSGWVNSTSGNLTTIVSREVKFKNKIKFYLNGTEKRVRQNVREETIVTVLSDTGITISRTTMKKIYPLSMTTKNLPSSENDTSLMLTDLDHEWRERKSTGGLSISLINWQKCSGWMVVQDHDVLSGGATTLQTYSYRDEVGCYSRIVSATNGTLMDDTASSLCSFSAL</sequence>
<dbReference type="Proteomes" id="UP000823775">
    <property type="component" value="Unassembled WGS sequence"/>
</dbReference>
<evidence type="ECO:0000259" key="2">
    <source>
        <dbReference type="Pfam" id="PF12222"/>
    </source>
</evidence>
<dbReference type="PANTHER" id="PTHR31104">
    <property type="entry name" value="PEPTIDE-N4-(N-ACETYL-BETA-GLUCOSAMINYL)ASPARAGINE AMIDASE A PROTEIN"/>
    <property type="match status" value="1"/>
</dbReference>
<keyword evidence="1" id="KW-0812">Transmembrane</keyword>
<feature type="domain" description="Peptide N-acetyl-beta-D-glucosaminyl asparaginase amidase A N-terminal" evidence="2">
    <location>
        <begin position="88"/>
        <end position="406"/>
    </location>
</feature>
<accession>A0ABS8WXZ7</accession>
<organism evidence="3 4">
    <name type="scientific">Datura stramonium</name>
    <name type="common">Jimsonweed</name>
    <name type="synonym">Common thornapple</name>
    <dbReference type="NCBI Taxonomy" id="4076"/>
    <lineage>
        <taxon>Eukaryota</taxon>
        <taxon>Viridiplantae</taxon>
        <taxon>Streptophyta</taxon>
        <taxon>Embryophyta</taxon>
        <taxon>Tracheophyta</taxon>
        <taxon>Spermatophyta</taxon>
        <taxon>Magnoliopsida</taxon>
        <taxon>eudicotyledons</taxon>
        <taxon>Gunneridae</taxon>
        <taxon>Pentapetalae</taxon>
        <taxon>asterids</taxon>
        <taxon>lamiids</taxon>
        <taxon>Solanales</taxon>
        <taxon>Solanaceae</taxon>
        <taxon>Solanoideae</taxon>
        <taxon>Datureae</taxon>
        <taxon>Datura</taxon>
    </lineage>
</organism>
<reference evidence="3 4" key="1">
    <citation type="journal article" date="2021" name="BMC Genomics">
        <title>Datura genome reveals duplications of psychoactive alkaloid biosynthetic genes and high mutation rate following tissue culture.</title>
        <authorList>
            <person name="Rajewski A."/>
            <person name="Carter-House D."/>
            <person name="Stajich J."/>
            <person name="Litt A."/>
        </authorList>
    </citation>
    <scope>NUCLEOTIDE SEQUENCE [LARGE SCALE GENOMIC DNA]</scope>
    <source>
        <strain evidence="3">AR-01</strain>
    </source>
</reference>
<evidence type="ECO:0000313" key="4">
    <source>
        <dbReference type="Proteomes" id="UP000823775"/>
    </source>
</evidence>
<keyword evidence="1" id="KW-0472">Membrane</keyword>
<proteinExistence type="predicted"/>
<keyword evidence="4" id="KW-1185">Reference proteome</keyword>
<protein>
    <recommendedName>
        <fullName evidence="2">Peptide N-acetyl-beta-D-glucosaminyl asparaginase amidase A N-terminal domain-containing protein</fullName>
    </recommendedName>
</protein>
<keyword evidence="1" id="KW-1133">Transmembrane helix</keyword>
<dbReference type="EMBL" id="JACEIK010012559">
    <property type="protein sequence ID" value="MCE3216172.1"/>
    <property type="molecule type" value="Genomic_DNA"/>
</dbReference>
<gene>
    <name evidence="3" type="ORF">HAX54_005227</name>
</gene>
<evidence type="ECO:0000256" key="1">
    <source>
        <dbReference type="SAM" id="Phobius"/>
    </source>
</evidence>
<dbReference type="InterPro" id="IPR021102">
    <property type="entry name" value="PNGase_A"/>
</dbReference>
<feature type="non-terminal residue" evidence="3">
    <location>
        <position position="1"/>
    </location>
</feature>
<dbReference type="InterPro" id="IPR056948">
    <property type="entry name" value="PNGaseA_N"/>
</dbReference>